<evidence type="ECO:0000256" key="1">
    <source>
        <dbReference type="RuleBase" id="RU363015"/>
    </source>
</evidence>
<keyword evidence="1" id="KW-0203">Cytokinin biosynthesis</keyword>
<evidence type="ECO:0000313" key="3">
    <source>
        <dbReference type="Proteomes" id="UP000176923"/>
    </source>
</evidence>
<dbReference type="AlphaFoldDB" id="A0A1F5ZWX5"/>
<dbReference type="PANTHER" id="PTHR43393:SF3">
    <property type="entry name" value="LYSINE DECARBOXYLASE-LIKE PROTEIN"/>
    <property type="match status" value="1"/>
</dbReference>
<dbReference type="Gene3D" id="3.40.50.450">
    <property type="match status" value="1"/>
</dbReference>
<dbReference type="STRING" id="1798382.A3D77_06060"/>
<comment type="caution">
    <text evidence="2">The sequence shown here is derived from an EMBL/GenBank/DDBJ whole genome shotgun (WGS) entry which is preliminary data.</text>
</comment>
<dbReference type="SUPFAM" id="SSF102405">
    <property type="entry name" value="MCP/YpsA-like"/>
    <property type="match status" value="1"/>
</dbReference>
<dbReference type="PANTHER" id="PTHR43393">
    <property type="entry name" value="CYTOKININ RIBOSIDE 5'-MONOPHOSPHATE PHOSPHORIBOHYDROLASE"/>
    <property type="match status" value="1"/>
</dbReference>
<proteinExistence type="inferred from homology"/>
<dbReference type="InterPro" id="IPR052341">
    <property type="entry name" value="LOG_family_nucleotidases"/>
</dbReference>
<name>A0A1F5ZWX5_9BACT</name>
<organism evidence="2 3">
    <name type="scientific">Candidatus Gottesmanbacteria bacterium RIFCSPHIGHO2_02_FULL_39_11</name>
    <dbReference type="NCBI Taxonomy" id="1798382"/>
    <lineage>
        <taxon>Bacteria</taxon>
        <taxon>Candidatus Gottesmaniibacteriota</taxon>
    </lineage>
</organism>
<dbReference type="EC" id="3.2.2.n1" evidence="1"/>
<dbReference type="GO" id="GO:0016787">
    <property type="term" value="F:hydrolase activity"/>
    <property type="evidence" value="ECO:0007669"/>
    <property type="project" value="UniProtKB-KW"/>
</dbReference>
<gene>
    <name evidence="2" type="ORF">A3D77_06060</name>
</gene>
<dbReference type="InterPro" id="IPR005269">
    <property type="entry name" value="LOG"/>
</dbReference>
<keyword evidence="1" id="KW-0378">Hydrolase</keyword>
<comment type="similarity">
    <text evidence="1">Belongs to the LOG family.</text>
</comment>
<dbReference type="EMBL" id="MFJL01000005">
    <property type="protein sequence ID" value="OGG16941.1"/>
    <property type="molecule type" value="Genomic_DNA"/>
</dbReference>
<dbReference type="InterPro" id="IPR031100">
    <property type="entry name" value="LOG_fam"/>
</dbReference>
<dbReference type="GO" id="GO:0005829">
    <property type="term" value="C:cytosol"/>
    <property type="evidence" value="ECO:0007669"/>
    <property type="project" value="TreeGrafter"/>
</dbReference>
<dbReference type="Proteomes" id="UP000176923">
    <property type="component" value="Unassembled WGS sequence"/>
</dbReference>
<dbReference type="NCBIfam" id="TIGR00730">
    <property type="entry name" value="Rossman fold protein, TIGR00730 family"/>
    <property type="match status" value="1"/>
</dbReference>
<reference evidence="2 3" key="1">
    <citation type="journal article" date="2016" name="Nat. Commun.">
        <title>Thousands of microbial genomes shed light on interconnected biogeochemical processes in an aquifer system.</title>
        <authorList>
            <person name="Anantharaman K."/>
            <person name="Brown C.T."/>
            <person name="Hug L.A."/>
            <person name="Sharon I."/>
            <person name="Castelle C.J."/>
            <person name="Probst A.J."/>
            <person name="Thomas B.C."/>
            <person name="Singh A."/>
            <person name="Wilkins M.J."/>
            <person name="Karaoz U."/>
            <person name="Brodie E.L."/>
            <person name="Williams K.H."/>
            <person name="Hubbard S.S."/>
            <person name="Banfield J.F."/>
        </authorList>
    </citation>
    <scope>NUCLEOTIDE SEQUENCE [LARGE SCALE GENOMIC DNA]</scope>
</reference>
<protein>
    <recommendedName>
        <fullName evidence="1">Cytokinin riboside 5'-monophosphate phosphoribohydrolase</fullName>
        <ecNumber evidence="1">3.2.2.n1</ecNumber>
    </recommendedName>
</protein>
<accession>A0A1F5ZWX5</accession>
<evidence type="ECO:0000313" key="2">
    <source>
        <dbReference type="EMBL" id="OGG16941.1"/>
    </source>
</evidence>
<sequence>MIKNVVVFCGNGCAEEKKKYYYDLSYNLGKSLALAGFTTITGGGVGLMDEVLRGAYETGGKTIGICLIKEGRKQSTHITKREDYDFLSKRQESLIKTGDAFIALPGGYGTLLETIEVIDRKKIEEIDRKKPLVLLTSYFNPLIVLFNHMFLEGFIEEWTYKFYKQIETIEEAIKYLKNIK</sequence>
<dbReference type="Pfam" id="PF03641">
    <property type="entry name" value="Lysine_decarbox"/>
    <property type="match status" value="1"/>
</dbReference>
<dbReference type="GO" id="GO:0009691">
    <property type="term" value="P:cytokinin biosynthetic process"/>
    <property type="evidence" value="ECO:0007669"/>
    <property type="project" value="UniProtKB-UniRule"/>
</dbReference>